<protein>
    <submittedName>
        <fullName evidence="2">Uncharacterized protein</fullName>
    </submittedName>
</protein>
<dbReference type="AlphaFoldDB" id="A0A837KIS5"/>
<sequence length="81" mass="9579">MAAMSMSGGLEGDDLYFIFLCNLHGVFRLKTTWISILEAQKAMWKEVHFQSKRLWSPTQRRNEWRGISASLMRYFLETVYV</sequence>
<comment type="caution">
    <text evidence="2">The sequence shown here is derived from an EMBL/GenBank/DDBJ whole genome shotgun (WGS) entry which is preliminary data.</text>
</comment>
<dbReference type="Proteomes" id="UP000035218">
    <property type="component" value="Unassembled WGS sequence"/>
</dbReference>
<organism evidence="2 3">
    <name type="scientific">Brevibacillus formosus</name>
    <dbReference type="NCBI Taxonomy" id="54913"/>
    <lineage>
        <taxon>Bacteria</taxon>
        <taxon>Bacillati</taxon>
        <taxon>Bacillota</taxon>
        <taxon>Bacilli</taxon>
        <taxon>Bacillales</taxon>
        <taxon>Paenibacillaceae</taxon>
        <taxon>Brevibacillus</taxon>
    </lineage>
</organism>
<dbReference type="EMBL" id="BJOL01000025">
    <property type="protein sequence ID" value="GED60037.1"/>
    <property type="molecule type" value="Genomic_DNA"/>
</dbReference>
<evidence type="ECO:0000313" key="4">
    <source>
        <dbReference type="Proteomes" id="UP000319498"/>
    </source>
</evidence>
<evidence type="ECO:0000313" key="3">
    <source>
        <dbReference type="Proteomes" id="UP000035218"/>
    </source>
</evidence>
<name>A0A837KIS5_9BACL</name>
<reference evidence="2 3" key="1">
    <citation type="submission" date="2015-05" db="EMBL/GenBank/DDBJ databases">
        <title>Genome sequencing project for genomic taxonomy and phylogenomics of Bacillus-like bacteria.</title>
        <authorList>
            <person name="Liu B."/>
            <person name="Wang J."/>
            <person name="Zhu Y."/>
            <person name="Liu G."/>
            <person name="Chen Q."/>
            <person name="Chen Z."/>
            <person name="Lan J."/>
            <person name="Che J."/>
            <person name="Ge C."/>
            <person name="Shi H."/>
            <person name="Pan Z."/>
            <person name="Liu X."/>
        </authorList>
    </citation>
    <scope>NUCLEOTIDE SEQUENCE [LARGE SCALE GENOMIC DNA]</scope>
    <source>
        <strain evidence="2 3">DSM 9885</strain>
    </source>
</reference>
<accession>A0A837KIS5</accession>
<keyword evidence="4" id="KW-1185">Reference proteome</keyword>
<reference evidence="1 4" key="2">
    <citation type="submission" date="2019-06" db="EMBL/GenBank/DDBJ databases">
        <title>Whole genome shotgun sequence of Brevibacillus formosus NBRC 15716.</title>
        <authorList>
            <person name="Hosoyama A."/>
            <person name="Uohara A."/>
            <person name="Ohji S."/>
            <person name="Ichikawa N."/>
        </authorList>
    </citation>
    <scope>NUCLEOTIDE SEQUENCE [LARGE SCALE GENOMIC DNA]</scope>
    <source>
        <strain evidence="1 4">NBRC 15716</strain>
    </source>
</reference>
<dbReference type="EMBL" id="LDCN01000006">
    <property type="protein sequence ID" value="KLH97328.1"/>
    <property type="molecule type" value="Genomic_DNA"/>
</dbReference>
<proteinExistence type="predicted"/>
<gene>
    <name evidence="2" type="ORF">AA984_19475</name>
    <name evidence="1" type="ORF">BFO01nite_41690</name>
</gene>
<evidence type="ECO:0000313" key="2">
    <source>
        <dbReference type="EMBL" id="KLH97328.1"/>
    </source>
</evidence>
<evidence type="ECO:0000313" key="1">
    <source>
        <dbReference type="EMBL" id="GED60037.1"/>
    </source>
</evidence>
<dbReference type="Proteomes" id="UP000319498">
    <property type="component" value="Unassembled WGS sequence"/>
</dbReference>